<protein>
    <submittedName>
        <fullName evidence="1">Uncharacterized protein</fullName>
    </submittedName>
</protein>
<name>A0A9Q0KW96_9MAGN</name>
<dbReference type="AlphaFoldDB" id="A0A9Q0KW96"/>
<dbReference type="EMBL" id="JAMYWD010000002">
    <property type="protein sequence ID" value="KAJ4977779.1"/>
    <property type="molecule type" value="Genomic_DNA"/>
</dbReference>
<reference evidence="1" key="1">
    <citation type="journal article" date="2023" name="Plant J.">
        <title>The genome of the king protea, Protea cynaroides.</title>
        <authorList>
            <person name="Chang J."/>
            <person name="Duong T.A."/>
            <person name="Schoeman C."/>
            <person name="Ma X."/>
            <person name="Roodt D."/>
            <person name="Barker N."/>
            <person name="Li Z."/>
            <person name="Van de Peer Y."/>
            <person name="Mizrachi E."/>
        </authorList>
    </citation>
    <scope>NUCLEOTIDE SEQUENCE</scope>
    <source>
        <tissue evidence="1">Young leaves</tissue>
    </source>
</reference>
<evidence type="ECO:0000313" key="1">
    <source>
        <dbReference type="EMBL" id="KAJ4977779.1"/>
    </source>
</evidence>
<accession>A0A9Q0KW96</accession>
<gene>
    <name evidence="1" type="ORF">NE237_008559</name>
</gene>
<organism evidence="1 2">
    <name type="scientific">Protea cynaroides</name>
    <dbReference type="NCBI Taxonomy" id="273540"/>
    <lineage>
        <taxon>Eukaryota</taxon>
        <taxon>Viridiplantae</taxon>
        <taxon>Streptophyta</taxon>
        <taxon>Embryophyta</taxon>
        <taxon>Tracheophyta</taxon>
        <taxon>Spermatophyta</taxon>
        <taxon>Magnoliopsida</taxon>
        <taxon>Proteales</taxon>
        <taxon>Proteaceae</taxon>
        <taxon>Protea</taxon>
    </lineage>
</organism>
<proteinExistence type="predicted"/>
<evidence type="ECO:0000313" key="2">
    <source>
        <dbReference type="Proteomes" id="UP001141806"/>
    </source>
</evidence>
<keyword evidence="2" id="KW-1185">Reference proteome</keyword>
<dbReference type="Proteomes" id="UP001141806">
    <property type="component" value="Unassembled WGS sequence"/>
</dbReference>
<comment type="caution">
    <text evidence="1">The sequence shown here is derived from an EMBL/GenBank/DDBJ whole genome shotgun (WGS) entry which is preliminary data.</text>
</comment>
<sequence>MWFLGFSTLHKRDLLKCSVYKLWSMDFMCVNSSFVVNMGKRHKQFEPFAVHCTTEAVSKNDDKGVSPMPLAKSLAFLIDESSTPTKTRQKTRMELRRLIEIRIKKRVKEQYMLGKFQGLMRKMSY</sequence>